<evidence type="ECO:0000313" key="2">
    <source>
        <dbReference type="Proteomes" id="UP001549104"/>
    </source>
</evidence>
<evidence type="ECO:0000313" key="1">
    <source>
        <dbReference type="EMBL" id="MET3655974.1"/>
    </source>
</evidence>
<protein>
    <recommendedName>
        <fullName evidence="3">Peptidyl-prolyl cis-trans isomerase</fullName>
    </recommendedName>
</protein>
<gene>
    <name evidence="1" type="ORF">ABIC55_001058</name>
</gene>
<reference evidence="1 2" key="1">
    <citation type="submission" date="2024-06" db="EMBL/GenBank/DDBJ databases">
        <title>Sorghum-associated microbial communities from plants grown in Nebraska, USA.</title>
        <authorList>
            <person name="Schachtman D."/>
        </authorList>
    </citation>
    <scope>NUCLEOTIDE SEQUENCE [LARGE SCALE GENOMIC DNA]</scope>
    <source>
        <strain evidence="1 2">1288</strain>
    </source>
</reference>
<dbReference type="Proteomes" id="UP001549104">
    <property type="component" value="Unassembled WGS sequence"/>
</dbReference>
<accession>A0ABV2K4G4</accession>
<dbReference type="RefSeq" id="WP_187045465.1">
    <property type="nucleotide sequence ID" value="NZ_CP146246.1"/>
</dbReference>
<keyword evidence="2" id="KW-1185">Reference proteome</keyword>
<sequence>MESIIPIKGNVRHVITLDPTVWIFDDRRVDLKTYFTESHIEKDELEEYKRAMGKHWSREIMEGATFPPTLETEKKFEKRKVLTGTYGIQLRHFLKIAEPAENARTLAFETSDGESHSFPLTKVDDIIFKFSDEGKPLLEGGPVHVVFKDGSNNDNPIRNVIAIRVD</sequence>
<organism evidence="1 2">
    <name type="scientific">Sporosarcina psychrophila</name>
    <name type="common">Bacillus psychrophilus</name>
    <dbReference type="NCBI Taxonomy" id="1476"/>
    <lineage>
        <taxon>Bacteria</taxon>
        <taxon>Bacillati</taxon>
        <taxon>Bacillota</taxon>
        <taxon>Bacilli</taxon>
        <taxon>Bacillales</taxon>
        <taxon>Caryophanaceae</taxon>
        <taxon>Sporosarcina</taxon>
    </lineage>
</organism>
<dbReference type="EMBL" id="JBEPME010000001">
    <property type="protein sequence ID" value="MET3655974.1"/>
    <property type="molecule type" value="Genomic_DNA"/>
</dbReference>
<evidence type="ECO:0008006" key="3">
    <source>
        <dbReference type="Google" id="ProtNLM"/>
    </source>
</evidence>
<proteinExistence type="predicted"/>
<comment type="caution">
    <text evidence="1">The sequence shown here is derived from an EMBL/GenBank/DDBJ whole genome shotgun (WGS) entry which is preliminary data.</text>
</comment>
<name>A0ABV2K4G4_SPOPS</name>